<evidence type="ECO:0000313" key="4">
    <source>
        <dbReference type="Proteomes" id="UP001582793"/>
    </source>
</evidence>
<dbReference type="InterPro" id="IPR002347">
    <property type="entry name" value="SDR_fam"/>
</dbReference>
<dbReference type="PANTHER" id="PTHR43477">
    <property type="entry name" value="DIHYDROANTICAPSIN 7-DEHYDROGENASE"/>
    <property type="match status" value="1"/>
</dbReference>
<dbReference type="RefSeq" id="WP_375735496.1">
    <property type="nucleotide sequence ID" value="NZ_JBCGDC010000071.1"/>
</dbReference>
<dbReference type="Gene3D" id="3.40.50.720">
    <property type="entry name" value="NAD(P)-binding Rossmann-like Domain"/>
    <property type="match status" value="1"/>
</dbReference>
<sequence length="227" mass="22735">MRLDEAVCLVTDPGGAIGAAVVAEVERAGARVVGVDDLWSGAGRARLATLDGVTHAVFTGAPSVALPLAEVTEADWDRAVTAGPVAAFELLRALCPRLPAGGAVVTVVSVAGKSARNSEVTVYSAAEAAVLSLTRSFANAYAAAGVRVNAVCTGVIGTPANDAYLREVAAGRGVGVAELTATRLGAVPMGRTGTLAEVASTVRFLLSADAGFVTGQSINVTGGFQQQ</sequence>
<dbReference type="InterPro" id="IPR036291">
    <property type="entry name" value="NAD(P)-bd_dom_sf"/>
</dbReference>
<dbReference type="PANTHER" id="PTHR43477:SF1">
    <property type="entry name" value="DIHYDROANTICAPSIN 7-DEHYDROGENASE"/>
    <property type="match status" value="1"/>
</dbReference>
<comment type="similarity">
    <text evidence="1">Belongs to the short-chain dehydrogenases/reductases (SDR) family.</text>
</comment>
<dbReference type="Proteomes" id="UP001582793">
    <property type="component" value="Unassembled WGS sequence"/>
</dbReference>
<protein>
    <submittedName>
        <fullName evidence="3">SDR family oxidoreductase</fullName>
    </submittedName>
</protein>
<reference evidence="3 4" key="1">
    <citation type="submission" date="2024-04" db="EMBL/GenBank/DDBJ databases">
        <title>Polymorphospora sp. isolated from Baiyangdian Lake in Xiong'an New Area.</title>
        <authorList>
            <person name="Zhang X."/>
            <person name="Liu J."/>
        </authorList>
    </citation>
    <scope>NUCLEOTIDE SEQUENCE [LARGE SCALE GENOMIC DNA]</scope>
    <source>
        <strain evidence="3 4">2-325</strain>
    </source>
</reference>
<comment type="caution">
    <text evidence="3">The sequence shown here is derived from an EMBL/GenBank/DDBJ whole genome shotgun (WGS) entry which is preliminary data.</text>
</comment>
<evidence type="ECO:0000313" key="3">
    <source>
        <dbReference type="EMBL" id="MFB6395851.1"/>
    </source>
</evidence>
<dbReference type="Pfam" id="PF13561">
    <property type="entry name" value="adh_short_C2"/>
    <property type="match status" value="1"/>
</dbReference>
<organism evidence="3 4">
    <name type="scientific">Polymorphospora lycopeni</name>
    <dbReference type="NCBI Taxonomy" id="3140240"/>
    <lineage>
        <taxon>Bacteria</taxon>
        <taxon>Bacillati</taxon>
        <taxon>Actinomycetota</taxon>
        <taxon>Actinomycetes</taxon>
        <taxon>Micromonosporales</taxon>
        <taxon>Micromonosporaceae</taxon>
        <taxon>Polymorphospora</taxon>
    </lineage>
</organism>
<evidence type="ECO:0000256" key="1">
    <source>
        <dbReference type="ARBA" id="ARBA00006484"/>
    </source>
</evidence>
<dbReference type="InterPro" id="IPR051122">
    <property type="entry name" value="SDR_DHRS6-like"/>
</dbReference>
<dbReference type="SUPFAM" id="SSF51735">
    <property type="entry name" value="NAD(P)-binding Rossmann-fold domains"/>
    <property type="match status" value="1"/>
</dbReference>
<dbReference type="PRINTS" id="PR00081">
    <property type="entry name" value="GDHRDH"/>
</dbReference>
<keyword evidence="4" id="KW-1185">Reference proteome</keyword>
<gene>
    <name evidence="3" type="ORF">AAFH96_22450</name>
</gene>
<keyword evidence="2" id="KW-0560">Oxidoreductase</keyword>
<proteinExistence type="inferred from homology"/>
<evidence type="ECO:0000256" key="2">
    <source>
        <dbReference type="ARBA" id="ARBA00023002"/>
    </source>
</evidence>
<name>A0ABV5CXU8_9ACTN</name>
<accession>A0ABV5CXU8</accession>
<dbReference type="EMBL" id="JBCGDC010000071">
    <property type="protein sequence ID" value="MFB6395851.1"/>
    <property type="molecule type" value="Genomic_DNA"/>
</dbReference>